<evidence type="ECO:0000256" key="4">
    <source>
        <dbReference type="SAM" id="MobiDB-lite"/>
    </source>
</evidence>
<dbReference type="PROSITE" id="PS51450">
    <property type="entry name" value="LRR"/>
    <property type="match status" value="2"/>
</dbReference>
<evidence type="ECO:0000259" key="7">
    <source>
        <dbReference type="SMART" id="SM00082"/>
    </source>
</evidence>
<dbReference type="InterPro" id="IPR032675">
    <property type="entry name" value="LRR_dom_sf"/>
</dbReference>
<keyword evidence="5" id="KW-1133">Transmembrane helix</keyword>
<name>A0AAE0SEY2_9BIVA</name>
<feature type="compositionally biased region" description="Polar residues" evidence="4">
    <location>
        <begin position="392"/>
        <end position="402"/>
    </location>
</feature>
<keyword evidence="1" id="KW-0433">Leucine-rich repeat</keyword>
<dbReference type="SMART" id="SM00365">
    <property type="entry name" value="LRR_SD22"/>
    <property type="match status" value="6"/>
</dbReference>
<dbReference type="AlphaFoldDB" id="A0AAE0SEY2"/>
<dbReference type="InterPro" id="IPR001611">
    <property type="entry name" value="Leu-rich_rpt"/>
</dbReference>
<dbReference type="SUPFAM" id="SSF52058">
    <property type="entry name" value="L domain-like"/>
    <property type="match status" value="1"/>
</dbReference>
<dbReference type="Proteomes" id="UP001195483">
    <property type="component" value="Unassembled WGS sequence"/>
</dbReference>
<evidence type="ECO:0000256" key="6">
    <source>
        <dbReference type="SAM" id="SignalP"/>
    </source>
</evidence>
<keyword evidence="2 6" id="KW-0732">Signal</keyword>
<keyword evidence="5" id="KW-0472">Membrane</keyword>
<evidence type="ECO:0000256" key="1">
    <source>
        <dbReference type="ARBA" id="ARBA00022614"/>
    </source>
</evidence>
<evidence type="ECO:0000256" key="2">
    <source>
        <dbReference type="ARBA" id="ARBA00022729"/>
    </source>
</evidence>
<reference evidence="8" key="3">
    <citation type="submission" date="2023-05" db="EMBL/GenBank/DDBJ databases">
        <authorList>
            <person name="Smith C.H."/>
        </authorList>
    </citation>
    <scope>NUCLEOTIDE SEQUENCE</scope>
    <source>
        <strain evidence="8">CHS0354</strain>
        <tissue evidence="8">Mantle</tissue>
    </source>
</reference>
<feature type="region of interest" description="Disordered" evidence="4">
    <location>
        <begin position="381"/>
        <end position="402"/>
    </location>
</feature>
<comment type="caution">
    <text evidence="8">The sequence shown here is derived from an EMBL/GenBank/DDBJ whole genome shotgun (WGS) entry which is preliminary data.</text>
</comment>
<dbReference type="PANTHER" id="PTHR24373:SF275">
    <property type="entry name" value="TIR DOMAIN-CONTAINING PROTEIN"/>
    <property type="match status" value="1"/>
</dbReference>
<dbReference type="InterPro" id="IPR050328">
    <property type="entry name" value="Dev_Immune_Receptor"/>
</dbReference>
<dbReference type="Pfam" id="PF13855">
    <property type="entry name" value="LRR_8"/>
    <property type="match status" value="1"/>
</dbReference>
<feature type="compositionally biased region" description="Low complexity" evidence="4">
    <location>
        <begin position="381"/>
        <end position="390"/>
    </location>
</feature>
<keyword evidence="9" id="KW-1185">Reference proteome</keyword>
<dbReference type="InterPro" id="IPR003591">
    <property type="entry name" value="Leu-rich_rpt_typical-subtyp"/>
</dbReference>
<reference evidence="8" key="1">
    <citation type="journal article" date="2021" name="Genome Biol. Evol.">
        <title>A High-Quality Reference Genome for a Parasitic Bivalve with Doubly Uniparental Inheritance (Bivalvia: Unionida).</title>
        <authorList>
            <person name="Smith C.H."/>
        </authorList>
    </citation>
    <scope>NUCLEOTIDE SEQUENCE</scope>
    <source>
        <strain evidence="8">CHS0354</strain>
    </source>
</reference>
<organism evidence="8 9">
    <name type="scientific">Potamilus streckersoni</name>
    <dbReference type="NCBI Taxonomy" id="2493646"/>
    <lineage>
        <taxon>Eukaryota</taxon>
        <taxon>Metazoa</taxon>
        <taxon>Spiralia</taxon>
        <taxon>Lophotrochozoa</taxon>
        <taxon>Mollusca</taxon>
        <taxon>Bivalvia</taxon>
        <taxon>Autobranchia</taxon>
        <taxon>Heteroconchia</taxon>
        <taxon>Palaeoheterodonta</taxon>
        <taxon>Unionida</taxon>
        <taxon>Unionoidea</taxon>
        <taxon>Unionidae</taxon>
        <taxon>Ambleminae</taxon>
        <taxon>Lampsilini</taxon>
        <taxon>Potamilus</taxon>
    </lineage>
</organism>
<dbReference type="PANTHER" id="PTHR24373">
    <property type="entry name" value="SLIT RELATED LEUCINE-RICH REPEAT NEURONAL PROTEIN"/>
    <property type="match status" value="1"/>
</dbReference>
<dbReference type="EMBL" id="JAEAOA010000854">
    <property type="protein sequence ID" value="KAK3590622.1"/>
    <property type="molecule type" value="Genomic_DNA"/>
</dbReference>
<dbReference type="PRINTS" id="PR00019">
    <property type="entry name" value="LEURICHRPT"/>
</dbReference>
<feature type="signal peptide" evidence="6">
    <location>
        <begin position="1"/>
        <end position="21"/>
    </location>
</feature>
<evidence type="ECO:0000256" key="5">
    <source>
        <dbReference type="SAM" id="Phobius"/>
    </source>
</evidence>
<feature type="domain" description="LRRCT" evidence="7">
    <location>
        <begin position="284"/>
        <end position="332"/>
    </location>
</feature>
<dbReference type="SMART" id="SM00082">
    <property type="entry name" value="LRRCT"/>
    <property type="match status" value="1"/>
</dbReference>
<proteinExistence type="predicted"/>
<dbReference type="InterPro" id="IPR000483">
    <property type="entry name" value="Cys-rich_flank_reg_C"/>
</dbReference>
<dbReference type="SMART" id="SM00369">
    <property type="entry name" value="LRR_TYP"/>
    <property type="match status" value="5"/>
</dbReference>
<protein>
    <recommendedName>
        <fullName evidence="7">LRRCT domain-containing protein</fullName>
    </recommendedName>
</protein>
<keyword evidence="3" id="KW-0677">Repeat</keyword>
<feature type="chain" id="PRO_5042056018" description="LRRCT domain-containing protein" evidence="6">
    <location>
        <begin position="22"/>
        <end position="402"/>
    </location>
</feature>
<gene>
    <name evidence="8" type="ORF">CHS0354_013886</name>
</gene>
<keyword evidence="5" id="KW-0812">Transmembrane</keyword>
<evidence type="ECO:0000256" key="3">
    <source>
        <dbReference type="ARBA" id="ARBA00022737"/>
    </source>
</evidence>
<accession>A0AAE0SEY2</accession>
<evidence type="ECO:0000313" key="8">
    <source>
        <dbReference type="EMBL" id="KAK3590622.1"/>
    </source>
</evidence>
<feature type="transmembrane region" description="Helical" evidence="5">
    <location>
        <begin position="346"/>
        <end position="371"/>
    </location>
</feature>
<sequence>MLHQMWLYFLTCSFHILPTVSDISKCKYQRSTYNCSGVGLQSIPDGRYLPPGLKILDLSNNNITRIPFLNFSESVSSSLIQMFLNHNQINSIQNFSFSKLTNLETLDMSFNSLSGLDVNYAIFANMSSLQNLFLDQNPLRIVRRLTFTELEIPVLRFLSLAHCELIDLENSAIGFNTLNALHLSGNRLNSISIKDLPIIVLEDFNTLDLSYNEIEELNNFNFPSVIGLRNLILDHNRITRLSLINVSFYQIQSISLRYNNVRTLDNTSLPWYLTTLRYIDFRENPIVCDCNMSWMLEDPKLKTKTVRIMCESPPVLNGRNLLDLKLSDLNCTDPRGYHNHHDDLNIVPIVIGIVLASGVLLVVTGILTYMIRKRQLKENSTSSSTKSYGSLAINSSKYPSKS</sequence>
<dbReference type="Gene3D" id="3.80.10.10">
    <property type="entry name" value="Ribonuclease Inhibitor"/>
    <property type="match status" value="2"/>
</dbReference>
<evidence type="ECO:0000313" key="9">
    <source>
        <dbReference type="Proteomes" id="UP001195483"/>
    </source>
</evidence>
<reference evidence="8" key="2">
    <citation type="journal article" date="2021" name="Genome Biol. Evol.">
        <title>Developing a high-quality reference genome for a parasitic bivalve with doubly uniparental inheritance (Bivalvia: Unionida).</title>
        <authorList>
            <person name="Smith C.H."/>
        </authorList>
    </citation>
    <scope>NUCLEOTIDE SEQUENCE</scope>
    <source>
        <strain evidence="8">CHS0354</strain>
        <tissue evidence="8">Mantle</tissue>
    </source>
</reference>